<dbReference type="InterPro" id="IPR036047">
    <property type="entry name" value="F-box-like_dom_sf"/>
</dbReference>
<dbReference type="InterPro" id="IPR001810">
    <property type="entry name" value="F-box_dom"/>
</dbReference>
<dbReference type="SUPFAM" id="SSF52047">
    <property type="entry name" value="RNI-like"/>
    <property type="match status" value="1"/>
</dbReference>
<dbReference type="SUPFAM" id="SSF81383">
    <property type="entry name" value="F-box domain"/>
    <property type="match status" value="1"/>
</dbReference>
<reference evidence="2" key="1">
    <citation type="journal article" date="2020" name="Nat. Commun.">
        <title>Genome sequence of the cluster root forming white lupin.</title>
        <authorList>
            <person name="Hufnagel B."/>
            <person name="Marques A."/>
            <person name="Soriano A."/>
            <person name="Marques L."/>
            <person name="Divol F."/>
            <person name="Doumas P."/>
            <person name="Sallet E."/>
            <person name="Mancinotti D."/>
            <person name="Carrere S."/>
            <person name="Marande W."/>
            <person name="Arribat S."/>
            <person name="Keller J."/>
            <person name="Huneau C."/>
            <person name="Blein T."/>
            <person name="Aime D."/>
            <person name="Laguerre M."/>
            <person name="Taylor J."/>
            <person name="Schubert V."/>
            <person name="Nelson M."/>
            <person name="Geu-Flores F."/>
            <person name="Crespi M."/>
            <person name="Gallardo-Guerrero K."/>
            <person name="Delaux P.-M."/>
            <person name="Salse J."/>
            <person name="Berges H."/>
            <person name="Guyot R."/>
            <person name="Gouzy J."/>
            <person name="Peret B."/>
        </authorList>
    </citation>
    <scope>NUCLEOTIDE SEQUENCE [LARGE SCALE GENOMIC DNA]</scope>
    <source>
        <strain evidence="2">cv. Amiga</strain>
    </source>
</reference>
<dbReference type="Pfam" id="PF08387">
    <property type="entry name" value="FBD"/>
    <property type="match status" value="1"/>
</dbReference>
<keyword evidence="2" id="KW-1185">Reference proteome</keyword>
<proteinExistence type="predicted"/>
<comment type="caution">
    <text evidence="1">The sequence shown here is derived from an EMBL/GenBank/DDBJ whole genome shotgun (WGS) entry which is preliminary data.</text>
</comment>
<dbReference type="EMBL" id="WOCE01000003">
    <property type="protein sequence ID" value="KAE9618208.1"/>
    <property type="molecule type" value="Genomic_DNA"/>
</dbReference>
<dbReference type="CDD" id="cd22160">
    <property type="entry name" value="F-box_AtFBL13-like"/>
    <property type="match status" value="1"/>
</dbReference>
<dbReference type="Proteomes" id="UP000447434">
    <property type="component" value="Chromosome 3"/>
</dbReference>
<dbReference type="Gene3D" id="1.20.1280.50">
    <property type="match status" value="1"/>
</dbReference>
<dbReference type="InterPro" id="IPR006566">
    <property type="entry name" value="FBD"/>
</dbReference>
<dbReference type="InterPro" id="IPR053781">
    <property type="entry name" value="F-box_AtFBL13-like"/>
</dbReference>
<dbReference type="SMART" id="SM00579">
    <property type="entry name" value="FBD"/>
    <property type="match status" value="1"/>
</dbReference>
<evidence type="ECO:0000313" key="2">
    <source>
        <dbReference type="Proteomes" id="UP000447434"/>
    </source>
</evidence>
<accession>A0A6A5PFU6</accession>
<dbReference type="OrthoDB" id="1435207at2759"/>
<organism evidence="1 2">
    <name type="scientific">Lupinus albus</name>
    <name type="common">White lupine</name>
    <name type="synonym">Lupinus termis</name>
    <dbReference type="NCBI Taxonomy" id="3870"/>
    <lineage>
        <taxon>Eukaryota</taxon>
        <taxon>Viridiplantae</taxon>
        <taxon>Streptophyta</taxon>
        <taxon>Embryophyta</taxon>
        <taxon>Tracheophyta</taxon>
        <taxon>Spermatophyta</taxon>
        <taxon>Magnoliopsida</taxon>
        <taxon>eudicotyledons</taxon>
        <taxon>Gunneridae</taxon>
        <taxon>Pentapetalae</taxon>
        <taxon>rosids</taxon>
        <taxon>fabids</taxon>
        <taxon>Fabales</taxon>
        <taxon>Fabaceae</taxon>
        <taxon>Papilionoideae</taxon>
        <taxon>50 kb inversion clade</taxon>
        <taxon>genistoids sensu lato</taxon>
        <taxon>core genistoids</taxon>
        <taxon>Genisteae</taxon>
        <taxon>Lupinus</taxon>
    </lineage>
</organism>
<sequence length="384" mass="44501">MGRHQARRVVDRISSLSDELICHILSFLMTRDAVVTSVLSKRWYPLWRSVPVINLSDEHVTDEETCLQFGEFVFSVLLSRDVMQPVKRFRLKSVYKGNNYSNNHNLNKWVSLVLDRRVEHLELLVNTVPKLFPIDILSCRTLVVLKLSGFRKVNENDVSSVELPSLKILHLGAIVFTRDRCLLRLLSGCPNLEDFKAISVVSASHDSCEEFKSLTKLIRAEILCCKINFIVEALYNVEYLFLRVNKEVSVYSNHLPVFSNLTRMVLSFDKYMWRWLVNMLKHCPKLQILQVIEIGIGDFNENWVCPKFVPECVSLQLRDCAIRGFEGNHDELQFARYIMRNASVLQTMQIYYNKKLGSNAKVEVNEKLSECKKHCAACQLNFFN</sequence>
<name>A0A6A5PFU6_LUPAL</name>
<gene>
    <name evidence="1" type="ORF">Lalb_Chr03g0043711</name>
</gene>
<dbReference type="AlphaFoldDB" id="A0A6A5PFU6"/>
<protein>
    <submittedName>
        <fullName evidence="1">Putative F-box domain, FBD domain, leucine-rich repeat domain, L domain-containing protein</fullName>
    </submittedName>
</protein>
<dbReference type="InterPro" id="IPR055294">
    <property type="entry name" value="FBL60-like"/>
</dbReference>
<dbReference type="Pfam" id="PF00646">
    <property type="entry name" value="F-box"/>
    <property type="match status" value="1"/>
</dbReference>
<dbReference type="InterPro" id="IPR032675">
    <property type="entry name" value="LRR_dom_sf"/>
</dbReference>
<dbReference type="InterPro" id="IPR055411">
    <property type="entry name" value="LRR_FXL15/At3g58940/PEG3-like"/>
</dbReference>
<dbReference type="SMART" id="SM00256">
    <property type="entry name" value="FBOX"/>
    <property type="match status" value="1"/>
</dbReference>
<dbReference type="Gene3D" id="3.80.10.10">
    <property type="entry name" value="Ribonuclease Inhibitor"/>
    <property type="match status" value="1"/>
</dbReference>
<dbReference type="Pfam" id="PF24758">
    <property type="entry name" value="LRR_At5g56370"/>
    <property type="match status" value="1"/>
</dbReference>
<evidence type="ECO:0000313" key="1">
    <source>
        <dbReference type="EMBL" id="KAE9618208.1"/>
    </source>
</evidence>
<dbReference type="PANTHER" id="PTHR31293">
    <property type="entry name" value="RNI-LIKE SUPERFAMILY PROTEIN"/>
    <property type="match status" value="1"/>
</dbReference>
<dbReference type="PANTHER" id="PTHR31293:SF16">
    <property type="entry name" value="RNI-LIKE SUPERFAMILY PROTEIN"/>
    <property type="match status" value="1"/>
</dbReference>